<dbReference type="GO" id="GO:0008474">
    <property type="term" value="F:palmitoyl-(protein) hydrolase activity"/>
    <property type="evidence" value="ECO:0007669"/>
    <property type="project" value="TreeGrafter"/>
</dbReference>
<feature type="compositionally biased region" description="Basic and acidic residues" evidence="1">
    <location>
        <begin position="155"/>
        <end position="170"/>
    </location>
</feature>
<evidence type="ECO:0000256" key="1">
    <source>
        <dbReference type="SAM" id="MobiDB-lite"/>
    </source>
</evidence>
<dbReference type="GO" id="GO:0005886">
    <property type="term" value="C:plasma membrane"/>
    <property type="evidence" value="ECO:0007669"/>
    <property type="project" value="TreeGrafter"/>
</dbReference>
<feature type="domain" description="AB hydrolase-1" evidence="2">
    <location>
        <begin position="180"/>
        <end position="271"/>
    </location>
</feature>
<dbReference type="EMBL" id="JANTQA010000045">
    <property type="protein sequence ID" value="KAJ3434301.1"/>
    <property type="molecule type" value="Genomic_DNA"/>
</dbReference>
<dbReference type="InterPro" id="IPR029058">
    <property type="entry name" value="AB_hydrolase_fold"/>
</dbReference>
<reference evidence="3" key="1">
    <citation type="submission" date="2022-08" db="EMBL/GenBank/DDBJ databases">
        <title>Novel sulphate-reducing endosymbionts in the free-living metamonad Anaeramoeba.</title>
        <authorList>
            <person name="Jerlstrom-Hultqvist J."/>
            <person name="Cepicka I."/>
            <person name="Gallot-Lavallee L."/>
            <person name="Salas-Leiva D."/>
            <person name="Curtis B.A."/>
            <person name="Zahonova K."/>
            <person name="Pipaliya S."/>
            <person name="Dacks J."/>
            <person name="Roger A.J."/>
        </authorList>
    </citation>
    <scope>NUCLEOTIDE SEQUENCE</scope>
    <source>
        <strain evidence="3">Busselton2</strain>
    </source>
</reference>
<dbReference type="SUPFAM" id="SSF53474">
    <property type="entry name" value="alpha/beta-Hydrolases"/>
    <property type="match status" value="1"/>
</dbReference>
<organism evidence="3 4">
    <name type="scientific">Anaeramoeba flamelloides</name>
    <dbReference type="NCBI Taxonomy" id="1746091"/>
    <lineage>
        <taxon>Eukaryota</taxon>
        <taxon>Metamonada</taxon>
        <taxon>Anaeramoebidae</taxon>
        <taxon>Anaeramoeba</taxon>
    </lineage>
</organism>
<dbReference type="InterPro" id="IPR000073">
    <property type="entry name" value="AB_hydrolase_1"/>
</dbReference>
<accession>A0AAV7YZP4</accession>
<dbReference type="Pfam" id="PF00561">
    <property type="entry name" value="Abhydrolase_1"/>
    <property type="match status" value="1"/>
</dbReference>
<dbReference type="GO" id="GO:0010008">
    <property type="term" value="C:endosome membrane"/>
    <property type="evidence" value="ECO:0007669"/>
    <property type="project" value="TreeGrafter"/>
</dbReference>
<dbReference type="Gene3D" id="3.40.50.1820">
    <property type="entry name" value="alpha/beta hydrolase"/>
    <property type="match status" value="1"/>
</dbReference>
<name>A0AAV7YZP4_9EUKA</name>
<comment type="caution">
    <text evidence="3">The sequence shown here is derived from an EMBL/GenBank/DDBJ whole genome shotgun (WGS) entry which is preliminary data.</text>
</comment>
<dbReference type="Proteomes" id="UP001146793">
    <property type="component" value="Unassembled WGS sequence"/>
</dbReference>
<evidence type="ECO:0000313" key="4">
    <source>
        <dbReference type="Proteomes" id="UP001146793"/>
    </source>
</evidence>
<feature type="region of interest" description="Disordered" evidence="1">
    <location>
        <begin position="512"/>
        <end position="544"/>
    </location>
</feature>
<proteinExistence type="predicted"/>
<gene>
    <name evidence="3" type="ORF">M0812_20370</name>
</gene>
<dbReference type="PANTHER" id="PTHR12277">
    <property type="entry name" value="ALPHA/BETA HYDROLASE DOMAIN-CONTAINING PROTEIN"/>
    <property type="match status" value="1"/>
</dbReference>
<sequence length="544" mass="64094">MGPIMSRIVFRPPKNIPLITEDNLFYTTTSNKLSIPILKLTPDQDFNEEFQMVKIRCYSDTDSEDSEGSEFGSFSQNKWYFSSEEENEDETEIEKLLRSLTNHNNSSKIKDCEFSSEVSEDEISEKSTIVQNENTKKTKNIKAQKLKKNQKKNKKEGDKEETKQNEEKSDELFRKRKRLTIIFAHGNGESIYELERFALRIAHQTNCNVYLFEYPGYPQTKGKRRERNCYRSAEAVYKWVINKKRVPAEEILWFGHSLGTAVALEIASKHPCGGVLLMSPILSIFRVVVKLVCNAPFDMFVNLKKAPKMEKPVMVLHGTDDTIVSVNHGKKLYELFPNKFDGVWIKHAGHNNIESKFRKKFYFEFNRFIDHLVSKLPQQKETKTVNYNLTEKNFHSKEPIKRIKKKNVQELRKYKFEKFKKIDNKITGKKKKKHKLSKDYNKKRLVLKKRNLKYCSPKVKKKKKIYSDQAFSSDTSYSSLSNLSMASVFDSESCYNSNSNYLSNHKKYYKLKTKKNGKKRKHKHKHKHNHKHKHKHKLKYKHKK</sequence>
<evidence type="ECO:0000313" key="3">
    <source>
        <dbReference type="EMBL" id="KAJ3434301.1"/>
    </source>
</evidence>
<dbReference type="PANTHER" id="PTHR12277:SF81">
    <property type="entry name" value="PROTEIN ABHD13"/>
    <property type="match status" value="1"/>
</dbReference>
<evidence type="ECO:0000259" key="2">
    <source>
        <dbReference type="Pfam" id="PF00561"/>
    </source>
</evidence>
<feature type="compositionally biased region" description="Basic residues" evidence="1">
    <location>
        <begin position="137"/>
        <end position="154"/>
    </location>
</feature>
<protein>
    <submittedName>
        <fullName evidence="3">Alpha/beta-hydrolases superfamily protein</fullName>
    </submittedName>
</protein>
<feature type="region of interest" description="Disordered" evidence="1">
    <location>
        <begin position="123"/>
        <end position="170"/>
    </location>
</feature>
<dbReference type="AlphaFoldDB" id="A0AAV7YZP4"/>